<protein>
    <submittedName>
        <fullName evidence="2">Uncharacterized protein</fullName>
    </submittedName>
</protein>
<dbReference type="AlphaFoldDB" id="A0A0N1P0D1"/>
<comment type="caution">
    <text evidence="2">The sequence shown here is derived from an EMBL/GenBank/DDBJ whole genome shotgun (WGS) entry which is preliminary data.</text>
</comment>
<evidence type="ECO:0000256" key="1">
    <source>
        <dbReference type="SAM" id="MobiDB-lite"/>
    </source>
</evidence>
<gene>
    <name evidence="2" type="ORF">AB675_6954</name>
</gene>
<dbReference type="Proteomes" id="UP000038010">
    <property type="component" value="Unassembled WGS sequence"/>
</dbReference>
<dbReference type="OrthoDB" id="5329403at2759"/>
<organism evidence="2 3">
    <name type="scientific">Cyphellophora attinorum</name>
    <dbReference type="NCBI Taxonomy" id="1664694"/>
    <lineage>
        <taxon>Eukaryota</taxon>
        <taxon>Fungi</taxon>
        <taxon>Dikarya</taxon>
        <taxon>Ascomycota</taxon>
        <taxon>Pezizomycotina</taxon>
        <taxon>Eurotiomycetes</taxon>
        <taxon>Chaetothyriomycetidae</taxon>
        <taxon>Chaetothyriales</taxon>
        <taxon>Cyphellophoraceae</taxon>
        <taxon>Cyphellophora</taxon>
    </lineage>
</organism>
<feature type="compositionally biased region" description="Polar residues" evidence="1">
    <location>
        <begin position="162"/>
        <end position="182"/>
    </location>
</feature>
<dbReference type="RefSeq" id="XP_018003343.1">
    <property type="nucleotide sequence ID" value="XM_018147284.1"/>
</dbReference>
<proteinExistence type="predicted"/>
<accession>A0A0N1P0D1</accession>
<keyword evidence="3" id="KW-1185">Reference proteome</keyword>
<sequence length="592" mass="63781">MAPELSRQAPGIARRWPVGVVQPALPQSLPGLKNKYKTQATRQPASSTPAQNSVSELPALSRPLPPTQSDPDNIEATRSQNAPEFLNEAPAEASAKAADVGPNAADDPQTTERSTQDSTEESEAPHELGGRAGDQSEHELVGDNPVTHTSHPEAVSDDVSGDVSNTISRASPRASVSEQGSRAVSAADTSDHATLPTEIDGRATFPDELTQPSRTVQNGYTVGSDEGYASHEHTGPASATSPQSAQPNGVSASLSFAQNEPAPFISLADHLLQLSYTKAWADYSIFLNPRHSQPPIVAQTHHSSARADVFDAHLHYARRFRAALRFLYSDAILTAEALVQPRVSSGSQVDRSAMLLYILSYWVSGLLLGIEHVTNRAAKLLSEVMDWDVVEGLLKQTEFLTSGSDPEFLDADIDWAGLARQWKSLALAFIATSIDPSKTNLDTASVSSLASRFGSLDETRTKHNPKLRSMVFGSMPATADISPSTTEPALLQTTSFHAPGTAISRILLNVDYGDLAQWHEQSKAAYGEAGSTLLANVVAEREVRRVKLLNNHPLSSKHRSANSDIWEVVGWKEAVINGRLTRDFVGFFAPQR</sequence>
<feature type="compositionally biased region" description="Low complexity" evidence="1">
    <location>
        <begin position="89"/>
        <end position="98"/>
    </location>
</feature>
<dbReference type="VEuPathDB" id="FungiDB:AB675_6954"/>
<dbReference type="GeneID" id="28739162"/>
<reference evidence="2 3" key="1">
    <citation type="submission" date="2015-06" db="EMBL/GenBank/DDBJ databases">
        <title>Draft genome of the ant-associated black yeast Phialophora attae CBS 131958.</title>
        <authorList>
            <person name="Moreno L.F."/>
            <person name="Stielow B.J."/>
            <person name="de Hoog S."/>
            <person name="Vicente V.A."/>
            <person name="Weiss V.A."/>
            <person name="de Vries M."/>
            <person name="Cruz L.M."/>
            <person name="Souza E.M."/>
        </authorList>
    </citation>
    <scope>NUCLEOTIDE SEQUENCE [LARGE SCALE GENOMIC DNA]</scope>
    <source>
        <strain evidence="2 3">CBS 131958</strain>
    </source>
</reference>
<name>A0A0N1P0D1_9EURO</name>
<evidence type="ECO:0000313" key="3">
    <source>
        <dbReference type="Proteomes" id="UP000038010"/>
    </source>
</evidence>
<dbReference type="EMBL" id="LFJN01000005">
    <property type="protein sequence ID" value="KPI43380.1"/>
    <property type="molecule type" value="Genomic_DNA"/>
</dbReference>
<feature type="compositionally biased region" description="Polar residues" evidence="1">
    <location>
        <begin position="237"/>
        <end position="252"/>
    </location>
</feature>
<feature type="region of interest" description="Disordered" evidence="1">
    <location>
        <begin position="1"/>
        <end position="252"/>
    </location>
</feature>
<feature type="compositionally biased region" description="Basic and acidic residues" evidence="1">
    <location>
        <begin position="123"/>
        <end position="141"/>
    </location>
</feature>
<feature type="compositionally biased region" description="Polar residues" evidence="1">
    <location>
        <begin position="210"/>
        <end position="221"/>
    </location>
</feature>
<feature type="compositionally biased region" description="Polar residues" evidence="1">
    <location>
        <begin position="37"/>
        <end position="55"/>
    </location>
</feature>
<feature type="compositionally biased region" description="Polar residues" evidence="1">
    <location>
        <begin position="69"/>
        <end position="82"/>
    </location>
</feature>
<evidence type="ECO:0000313" key="2">
    <source>
        <dbReference type="EMBL" id="KPI43380.1"/>
    </source>
</evidence>